<gene>
    <name evidence="1" type="ORF">GCM10009001_08370</name>
</gene>
<accession>A0ABN1FNL1</accession>
<dbReference type="Proteomes" id="UP001500866">
    <property type="component" value="Unassembled WGS sequence"/>
</dbReference>
<proteinExistence type="predicted"/>
<name>A0ABN1FNL1_9BACI</name>
<evidence type="ECO:0000313" key="1">
    <source>
        <dbReference type="EMBL" id="GAA0594579.1"/>
    </source>
</evidence>
<sequence>MDLNEEPAPNVRTRRQTCEVQSQTCELDAKRANTQTSIHNKSAVLTGVTY</sequence>
<keyword evidence="2" id="KW-1185">Reference proteome</keyword>
<protein>
    <submittedName>
        <fullName evidence="1">Uncharacterized protein</fullName>
    </submittedName>
</protein>
<evidence type="ECO:0000313" key="2">
    <source>
        <dbReference type="Proteomes" id="UP001500866"/>
    </source>
</evidence>
<organism evidence="1 2">
    <name type="scientific">Virgibacillus siamensis</name>
    <dbReference type="NCBI Taxonomy" id="480071"/>
    <lineage>
        <taxon>Bacteria</taxon>
        <taxon>Bacillati</taxon>
        <taxon>Bacillota</taxon>
        <taxon>Bacilli</taxon>
        <taxon>Bacillales</taxon>
        <taxon>Bacillaceae</taxon>
        <taxon>Virgibacillus</taxon>
    </lineage>
</organism>
<comment type="caution">
    <text evidence="1">The sequence shown here is derived from an EMBL/GenBank/DDBJ whole genome shotgun (WGS) entry which is preliminary data.</text>
</comment>
<reference evidence="1 2" key="1">
    <citation type="journal article" date="2019" name="Int. J. Syst. Evol. Microbiol.">
        <title>The Global Catalogue of Microorganisms (GCM) 10K type strain sequencing project: providing services to taxonomists for standard genome sequencing and annotation.</title>
        <authorList>
            <consortium name="The Broad Institute Genomics Platform"/>
            <consortium name="The Broad Institute Genome Sequencing Center for Infectious Disease"/>
            <person name="Wu L."/>
            <person name="Ma J."/>
        </authorList>
    </citation>
    <scope>NUCLEOTIDE SEQUENCE [LARGE SCALE GENOMIC DNA]</scope>
    <source>
        <strain evidence="1 2">JCM 15395</strain>
    </source>
</reference>
<dbReference type="EMBL" id="BAAADS010000006">
    <property type="protein sequence ID" value="GAA0594579.1"/>
    <property type="molecule type" value="Genomic_DNA"/>
</dbReference>